<evidence type="ECO:0000256" key="2">
    <source>
        <dbReference type="ARBA" id="ARBA00022723"/>
    </source>
</evidence>
<dbReference type="InterPro" id="IPR002933">
    <property type="entry name" value="Peptidase_M20"/>
</dbReference>
<accession>A0A2H4Q5H1</accession>
<dbReference type="OrthoDB" id="24854at2157"/>
<evidence type="ECO:0000313" key="6">
    <source>
        <dbReference type="EMBL" id="SEJ22330.1"/>
    </source>
</evidence>
<evidence type="ECO:0000256" key="1">
    <source>
        <dbReference type="ARBA" id="ARBA00001947"/>
    </source>
</evidence>
<dbReference type="PROSITE" id="PS00758">
    <property type="entry name" value="ARGE_DAPE_CPG2_1"/>
    <property type="match status" value="1"/>
</dbReference>
<dbReference type="Proteomes" id="UP000198888">
    <property type="component" value="Unassembled WGS sequence"/>
</dbReference>
<dbReference type="RefSeq" id="WP_089673531.1">
    <property type="nucleotide sequence ID" value="NZ_CP024845.1"/>
</dbReference>
<accession>A0A1H6XBR7</accession>
<dbReference type="GO" id="GO:0046872">
    <property type="term" value="F:metal ion binding"/>
    <property type="evidence" value="ECO:0007669"/>
    <property type="project" value="UniProtKB-KW"/>
</dbReference>
<comment type="cofactor">
    <cofactor evidence="1">
        <name>Zn(2+)</name>
        <dbReference type="ChEBI" id="CHEBI:29105"/>
    </cofactor>
</comment>
<dbReference type="PANTHER" id="PTHR43808">
    <property type="entry name" value="ACETYLORNITHINE DEACETYLASE"/>
    <property type="match status" value="1"/>
</dbReference>
<dbReference type="AlphaFoldDB" id="A0A1H6XBR7"/>
<dbReference type="KEGG" id="hae:halTADL_2857"/>
<evidence type="ECO:0000256" key="4">
    <source>
        <dbReference type="ARBA" id="ARBA00022833"/>
    </source>
</evidence>
<name>A0A1H6XBR7_9EURY</name>
<dbReference type="GO" id="GO:0016787">
    <property type="term" value="F:hydrolase activity"/>
    <property type="evidence" value="ECO:0007669"/>
    <property type="project" value="UniProtKB-KW"/>
</dbReference>
<dbReference type="STRING" id="1073996.SAMN05444271_13226"/>
<dbReference type="Pfam" id="PF01546">
    <property type="entry name" value="Peptidase_M20"/>
    <property type="match status" value="1"/>
</dbReference>
<keyword evidence="3" id="KW-0378">Hydrolase</keyword>
<protein>
    <submittedName>
        <fullName evidence="6">Succinyl-diaminopimelate desuccinylase</fullName>
    </submittedName>
</protein>
<reference evidence="6 7" key="1">
    <citation type="submission" date="2016-10" db="EMBL/GenBank/DDBJ databases">
        <authorList>
            <person name="de Groot N.N."/>
        </authorList>
    </citation>
    <scope>NUCLEOTIDE SEQUENCE [LARGE SCALE GENOMIC DNA]</scope>
    <source>
        <strain evidence="6 7">DSM 22187</strain>
    </source>
</reference>
<dbReference type="GeneID" id="35003628"/>
<evidence type="ECO:0000313" key="7">
    <source>
        <dbReference type="Proteomes" id="UP000198888"/>
    </source>
</evidence>
<keyword evidence="4" id="KW-0862">Zinc</keyword>
<dbReference type="Gene3D" id="3.30.70.360">
    <property type="match status" value="1"/>
</dbReference>
<keyword evidence="7" id="KW-1185">Reference proteome</keyword>
<keyword evidence="2" id="KW-0479">Metal-binding</keyword>
<dbReference type="SUPFAM" id="SSF55031">
    <property type="entry name" value="Bacterial exopeptidase dimerisation domain"/>
    <property type="match status" value="1"/>
</dbReference>
<organism evidence="6 7">
    <name type="scientific">Halohasta litchfieldiae</name>
    <dbReference type="NCBI Taxonomy" id="1073996"/>
    <lineage>
        <taxon>Archaea</taxon>
        <taxon>Methanobacteriati</taxon>
        <taxon>Methanobacteriota</taxon>
        <taxon>Stenosarchaea group</taxon>
        <taxon>Halobacteria</taxon>
        <taxon>Halobacteriales</taxon>
        <taxon>Haloferacaceae</taxon>
        <taxon>Halohasta</taxon>
    </lineage>
</organism>
<dbReference type="Pfam" id="PF07687">
    <property type="entry name" value="M20_dimer"/>
    <property type="match status" value="1"/>
</dbReference>
<dbReference type="SUPFAM" id="SSF53187">
    <property type="entry name" value="Zn-dependent exopeptidases"/>
    <property type="match status" value="1"/>
</dbReference>
<evidence type="ECO:0000256" key="3">
    <source>
        <dbReference type="ARBA" id="ARBA00022801"/>
    </source>
</evidence>
<gene>
    <name evidence="6" type="ORF">SAMN05444271_13226</name>
</gene>
<feature type="domain" description="Peptidase M20 dimerisation" evidence="5">
    <location>
        <begin position="185"/>
        <end position="314"/>
    </location>
</feature>
<dbReference type="Gene3D" id="3.40.630.10">
    <property type="entry name" value="Zn peptidases"/>
    <property type="match status" value="1"/>
</dbReference>
<sequence>MTHSEASHTTDRLVDIASDLLAVDTQNPPGDTRALAAWIETFFEELGIRTERVATDPAKPNLMATIPGQSDRTLLFNGHMDTVPFDPDGWTYDPLGERVDNRLYGRGATDMKGPLAAILYTAERFAERNQKPPVTLAFAVVSDEETGGAAGVSTLVDSALDNLDPDACVIGETTCSAGNHSVTVADRGSIWLTLEAEGTAAHGSRPIEGKNAIDRLWAAIEFLRRRLSLRELPVDDEMMPIIEESAAYYEPTLGQSAAESLFVYPTINLGTIEGGEAVNTVPGSARAELDIRLTAGVDTATVLADIRDCLDDHPAVSIADVRWSVGSYEPVDSPLVQAVTETASEVADDRIYRRSATGGGDAKKFRHAGIPTVEFAFGTDTVHAVDEYTTLQALNWNAAVYERLPAIFAEHSQ</sequence>
<dbReference type="InterPro" id="IPR036264">
    <property type="entry name" value="Bact_exopeptidase_dim_dom"/>
</dbReference>
<evidence type="ECO:0000259" key="5">
    <source>
        <dbReference type="Pfam" id="PF07687"/>
    </source>
</evidence>
<dbReference type="InterPro" id="IPR050072">
    <property type="entry name" value="Peptidase_M20A"/>
</dbReference>
<dbReference type="EMBL" id="FNYR01000032">
    <property type="protein sequence ID" value="SEJ22330.1"/>
    <property type="molecule type" value="Genomic_DNA"/>
</dbReference>
<dbReference type="InterPro" id="IPR001261">
    <property type="entry name" value="ArgE/DapE_CS"/>
</dbReference>
<dbReference type="InterPro" id="IPR011650">
    <property type="entry name" value="Peptidase_M20_dimer"/>
</dbReference>
<dbReference type="PROSITE" id="PS00759">
    <property type="entry name" value="ARGE_DAPE_CPG2_2"/>
    <property type="match status" value="1"/>
</dbReference>
<proteinExistence type="predicted"/>
<dbReference type="PANTHER" id="PTHR43808:SF32">
    <property type="entry name" value="ARGE_DAPE-RELATED DEACYLASE"/>
    <property type="match status" value="1"/>
</dbReference>